<keyword evidence="3" id="KW-1185">Reference proteome</keyword>
<dbReference type="EMBL" id="OX395128">
    <property type="protein sequence ID" value="CAI5771307.1"/>
    <property type="molecule type" value="Genomic_DNA"/>
</dbReference>
<dbReference type="Proteomes" id="UP001178461">
    <property type="component" value="Chromosome 3"/>
</dbReference>
<dbReference type="AlphaFoldDB" id="A0AA35P4G0"/>
<feature type="compositionally biased region" description="Basic and acidic residues" evidence="1">
    <location>
        <begin position="50"/>
        <end position="65"/>
    </location>
</feature>
<evidence type="ECO:0000256" key="1">
    <source>
        <dbReference type="SAM" id="MobiDB-lite"/>
    </source>
</evidence>
<name>A0AA35P4G0_9SAUR</name>
<evidence type="ECO:0000313" key="3">
    <source>
        <dbReference type="Proteomes" id="UP001178461"/>
    </source>
</evidence>
<accession>A0AA35P4G0</accession>
<feature type="compositionally biased region" description="Polar residues" evidence="1">
    <location>
        <begin position="1"/>
        <end position="11"/>
    </location>
</feature>
<organism evidence="2 3">
    <name type="scientific">Podarcis lilfordi</name>
    <name type="common">Lilford's wall lizard</name>
    <dbReference type="NCBI Taxonomy" id="74358"/>
    <lineage>
        <taxon>Eukaryota</taxon>
        <taxon>Metazoa</taxon>
        <taxon>Chordata</taxon>
        <taxon>Craniata</taxon>
        <taxon>Vertebrata</taxon>
        <taxon>Euteleostomi</taxon>
        <taxon>Lepidosauria</taxon>
        <taxon>Squamata</taxon>
        <taxon>Bifurcata</taxon>
        <taxon>Unidentata</taxon>
        <taxon>Episquamata</taxon>
        <taxon>Laterata</taxon>
        <taxon>Lacertibaenia</taxon>
        <taxon>Lacertidae</taxon>
        <taxon>Podarcis</taxon>
    </lineage>
</organism>
<feature type="region of interest" description="Disordered" evidence="1">
    <location>
        <begin position="1"/>
        <end position="81"/>
    </location>
</feature>
<reference evidence="2" key="1">
    <citation type="submission" date="2022-12" db="EMBL/GenBank/DDBJ databases">
        <authorList>
            <person name="Alioto T."/>
            <person name="Alioto T."/>
            <person name="Gomez Garrido J."/>
        </authorList>
    </citation>
    <scope>NUCLEOTIDE SEQUENCE</scope>
</reference>
<proteinExistence type="predicted"/>
<protein>
    <submittedName>
        <fullName evidence="2">Uncharacterized protein</fullName>
    </submittedName>
</protein>
<sequence>ALMGSYSNSPSDRPKPVSSPSGHRGRLAPSSFMPSSVPCASLSLPYDSPNRQRESRRTKPPKDPRYSTPTKPLDRNPPRHHKWQQDYCAFFAKQAPIHRLWLRQDR</sequence>
<evidence type="ECO:0000313" key="2">
    <source>
        <dbReference type="EMBL" id="CAI5771307.1"/>
    </source>
</evidence>
<gene>
    <name evidence="2" type="ORF">PODLI_1B011022</name>
</gene>
<feature type="non-terminal residue" evidence="2">
    <location>
        <position position="1"/>
    </location>
</feature>